<dbReference type="GO" id="GO:0006355">
    <property type="term" value="P:regulation of DNA-templated transcription"/>
    <property type="evidence" value="ECO:0007669"/>
    <property type="project" value="InterPro"/>
</dbReference>
<evidence type="ECO:0000256" key="2">
    <source>
        <dbReference type="ARBA" id="ARBA00022840"/>
    </source>
</evidence>
<dbReference type="InterPro" id="IPR011990">
    <property type="entry name" value="TPR-like_helical_dom_sf"/>
</dbReference>
<comment type="caution">
    <text evidence="4">The sequence shown here is derived from an EMBL/GenBank/DDBJ whole genome shotgun (WGS) entry which is preliminary data.</text>
</comment>
<dbReference type="InterPro" id="IPR000792">
    <property type="entry name" value="Tscrpt_reg_LuxR_C"/>
</dbReference>
<dbReference type="RefSeq" id="WP_141999947.1">
    <property type="nucleotide sequence ID" value="NZ_VFML01000001.1"/>
</dbReference>
<dbReference type="CDD" id="cd06170">
    <property type="entry name" value="LuxR_C_like"/>
    <property type="match status" value="1"/>
</dbReference>
<organism evidence="4 5">
    <name type="scientific">Amycolatopsis cihanbeyliensis</name>
    <dbReference type="NCBI Taxonomy" id="1128664"/>
    <lineage>
        <taxon>Bacteria</taxon>
        <taxon>Bacillati</taxon>
        <taxon>Actinomycetota</taxon>
        <taxon>Actinomycetes</taxon>
        <taxon>Pseudonocardiales</taxon>
        <taxon>Pseudonocardiaceae</taxon>
        <taxon>Amycolatopsis</taxon>
    </lineage>
</organism>
<dbReference type="Pfam" id="PF13191">
    <property type="entry name" value="AAA_16"/>
    <property type="match status" value="1"/>
</dbReference>
<dbReference type="EMBL" id="VFML01000001">
    <property type="protein sequence ID" value="TQJ04246.1"/>
    <property type="molecule type" value="Genomic_DNA"/>
</dbReference>
<evidence type="ECO:0000313" key="4">
    <source>
        <dbReference type="EMBL" id="TQJ04246.1"/>
    </source>
</evidence>
<protein>
    <submittedName>
        <fullName evidence="4">Regulatory LuxR family protein</fullName>
    </submittedName>
</protein>
<dbReference type="SUPFAM" id="SSF48452">
    <property type="entry name" value="TPR-like"/>
    <property type="match status" value="1"/>
</dbReference>
<dbReference type="SMART" id="SM00421">
    <property type="entry name" value="HTH_LUXR"/>
    <property type="match status" value="1"/>
</dbReference>
<dbReference type="Gene3D" id="1.10.10.10">
    <property type="entry name" value="Winged helix-like DNA-binding domain superfamily/Winged helix DNA-binding domain"/>
    <property type="match status" value="1"/>
</dbReference>
<keyword evidence="5" id="KW-1185">Reference proteome</keyword>
<keyword evidence="2" id="KW-0067">ATP-binding</keyword>
<evidence type="ECO:0000313" key="5">
    <source>
        <dbReference type="Proteomes" id="UP000320876"/>
    </source>
</evidence>
<name>A0A542DMD0_AMYCI</name>
<reference evidence="4 5" key="1">
    <citation type="submission" date="2019-06" db="EMBL/GenBank/DDBJ databases">
        <title>Sequencing the genomes of 1000 actinobacteria strains.</title>
        <authorList>
            <person name="Klenk H.-P."/>
        </authorList>
    </citation>
    <scope>NUCLEOTIDE SEQUENCE [LARGE SCALE GENOMIC DNA]</scope>
    <source>
        <strain evidence="4 5">DSM 45679</strain>
    </source>
</reference>
<dbReference type="Gene3D" id="3.40.50.300">
    <property type="entry name" value="P-loop containing nucleotide triphosphate hydrolases"/>
    <property type="match status" value="1"/>
</dbReference>
<dbReference type="Pfam" id="PF00196">
    <property type="entry name" value="GerE"/>
    <property type="match status" value="1"/>
</dbReference>
<dbReference type="OrthoDB" id="5476461at2"/>
<feature type="domain" description="HTH luxR-type" evidence="3">
    <location>
        <begin position="887"/>
        <end position="952"/>
    </location>
</feature>
<evidence type="ECO:0000259" key="3">
    <source>
        <dbReference type="PROSITE" id="PS50043"/>
    </source>
</evidence>
<dbReference type="AlphaFoldDB" id="A0A542DMD0"/>
<dbReference type="GO" id="GO:0005524">
    <property type="term" value="F:ATP binding"/>
    <property type="evidence" value="ECO:0007669"/>
    <property type="project" value="UniProtKB-KW"/>
</dbReference>
<dbReference type="PANTHER" id="PTHR16305:SF35">
    <property type="entry name" value="TRANSCRIPTIONAL ACTIVATOR DOMAIN"/>
    <property type="match status" value="1"/>
</dbReference>
<dbReference type="PRINTS" id="PR00038">
    <property type="entry name" value="HTHLUXR"/>
</dbReference>
<dbReference type="GO" id="GO:0005737">
    <property type="term" value="C:cytoplasm"/>
    <property type="evidence" value="ECO:0007669"/>
    <property type="project" value="TreeGrafter"/>
</dbReference>
<dbReference type="InterPro" id="IPR027417">
    <property type="entry name" value="P-loop_NTPase"/>
</dbReference>
<dbReference type="SUPFAM" id="SSF46894">
    <property type="entry name" value="C-terminal effector domain of the bipartite response regulators"/>
    <property type="match status" value="1"/>
</dbReference>
<keyword evidence="1" id="KW-0547">Nucleotide-binding</keyword>
<dbReference type="GO" id="GO:0003677">
    <property type="term" value="F:DNA binding"/>
    <property type="evidence" value="ECO:0007669"/>
    <property type="project" value="InterPro"/>
</dbReference>
<sequence>MAALLDGSPALVGRTRDLETLTDLLDKRPSVALVAGEAGVGKTRLARELLRRSEFRADNLLLGACRPAHDPFPYGPVLDALRRTGGLDPLGPLSSVAGVLRPLLPEIADALPACPEPLPDRAAERHRQFRAIRELLAACGRALLVIDDLQWADPLTREVLRFVLADPPERLGVLLTYTDTELPPGGPLESPARIAVGVPTVRLRLRPLGAREVHTLTTSFLKKSTVDIEFTRKLHDRTAGIPFVIEETLRALTVSGAPVTDGAGGRMLDELAVPAPLREVMHARMAELPEPAAALARAAAVLGTPAEAGTIGALCGLRTGRLCAALTAAVRGGVLHEVIPDRYGFRHGFARAAVYESISPPEREQLHNKAIDILGTGENPPLAQLARHARAAGHLPEWLRYAEAAVERAVGEGQTSAALDVLQELLDGPLGAPDAERFAVRLSEIALRAHRPELIGTLRGVVDRGELGRIARGRIRLNLGLLLARLPGRLLRARAQVEQAVAELADRPDLAVRGYNLLAIPLEGLTPLVWHEHWMSEVDAVFPEIEDVELRLALRADRIASRAHIGDGTAWQEFERLPDTAPTAGERVQLARLWCNLADAQSWIGRLDRAAELLAGGTRMAEAAGALFVGSTAGGSRLRLDWVTGDWNGLAERAESTQQRYSDIGPVVADAQLVRGALAAVRGEFDAAQRLLRATGLAKPQGAVLPVALSAAGMLTRVLLATEDVRGAAEAAEHGLRLARRKGVWVWAAELLPAAARAYALAGRSPEAVAAVTEFAAGIAGLDAPFAHTSLVAARAVLLEAQAEHERAAEAFDEAGRGYLALPMPYPAAVSAEEAACCRLAAGVQGGVDGLRAAAEAYARLGAARDAGRCRYALRELGAWRPSRRGRRGYGDQLSPREREVAAMLACGRTNREIAEGLFLSPRTVEQHVTRVLRKLGLRSRTEVGKQAPQKAS</sequence>
<dbReference type="InterPro" id="IPR016032">
    <property type="entry name" value="Sig_transdc_resp-reg_C-effctor"/>
</dbReference>
<dbReference type="PROSITE" id="PS50043">
    <property type="entry name" value="HTH_LUXR_2"/>
    <property type="match status" value="1"/>
</dbReference>
<dbReference type="GO" id="GO:0004016">
    <property type="term" value="F:adenylate cyclase activity"/>
    <property type="evidence" value="ECO:0007669"/>
    <property type="project" value="TreeGrafter"/>
</dbReference>
<gene>
    <name evidence="4" type="ORF">FB471_4029</name>
</gene>
<dbReference type="PANTHER" id="PTHR16305">
    <property type="entry name" value="TESTICULAR SOLUBLE ADENYLYL CYCLASE"/>
    <property type="match status" value="1"/>
</dbReference>
<dbReference type="SUPFAM" id="SSF52540">
    <property type="entry name" value="P-loop containing nucleoside triphosphate hydrolases"/>
    <property type="match status" value="1"/>
</dbReference>
<dbReference type="Proteomes" id="UP000320876">
    <property type="component" value="Unassembled WGS sequence"/>
</dbReference>
<accession>A0A542DMD0</accession>
<evidence type="ECO:0000256" key="1">
    <source>
        <dbReference type="ARBA" id="ARBA00022741"/>
    </source>
</evidence>
<dbReference type="PROSITE" id="PS00622">
    <property type="entry name" value="HTH_LUXR_1"/>
    <property type="match status" value="1"/>
</dbReference>
<proteinExistence type="predicted"/>
<dbReference type="InterPro" id="IPR036388">
    <property type="entry name" value="WH-like_DNA-bd_sf"/>
</dbReference>
<dbReference type="InterPro" id="IPR041664">
    <property type="entry name" value="AAA_16"/>
</dbReference>